<dbReference type="RefSeq" id="WP_343934808.1">
    <property type="nucleotide sequence ID" value="NZ_BAAABU010000006.1"/>
</dbReference>
<dbReference type="PANTHER" id="PTHR11022">
    <property type="entry name" value="PEPTIDOGLYCAN RECOGNITION PROTEIN"/>
    <property type="match status" value="1"/>
</dbReference>
<dbReference type="InterPro" id="IPR006619">
    <property type="entry name" value="PGRP_domain_met/bac"/>
</dbReference>
<dbReference type="CDD" id="cd06583">
    <property type="entry name" value="PGRP"/>
    <property type="match status" value="1"/>
</dbReference>
<accession>A0ABN0TXC8</accession>
<protein>
    <submittedName>
        <fullName evidence="5">Peptidoglycan recognition family protein</fullName>
    </submittedName>
</protein>
<organism evidence="5 6">
    <name type="scientific">Saccharothrix mutabilis subsp. mutabilis</name>
    <dbReference type="NCBI Taxonomy" id="66855"/>
    <lineage>
        <taxon>Bacteria</taxon>
        <taxon>Bacillati</taxon>
        <taxon>Actinomycetota</taxon>
        <taxon>Actinomycetes</taxon>
        <taxon>Pseudonocardiales</taxon>
        <taxon>Pseudonocardiaceae</taxon>
        <taxon>Saccharothrix</taxon>
    </lineage>
</organism>
<evidence type="ECO:0000313" key="5">
    <source>
        <dbReference type="EMBL" id="GAA0232555.1"/>
    </source>
</evidence>
<dbReference type="PANTHER" id="PTHR11022:SF41">
    <property type="entry name" value="PEPTIDOGLYCAN-RECOGNITION PROTEIN LC-RELATED"/>
    <property type="match status" value="1"/>
</dbReference>
<dbReference type="Pfam" id="PF01510">
    <property type="entry name" value="Amidase_2"/>
    <property type="match status" value="1"/>
</dbReference>
<dbReference type="SMART" id="SM00644">
    <property type="entry name" value="Ami_2"/>
    <property type="match status" value="1"/>
</dbReference>
<gene>
    <name evidence="5" type="ORF">GCM10010492_34140</name>
</gene>
<dbReference type="InterPro" id="IPR036505">
    <property type="entry name" value="Amidase/PGRP_sf"/>
</dbReference>
<evidence type="ECO:0000259" key="4">
    <source>
        <dbReference type="SMART" id="SM00701"/>
    </source>
</evidence>
<sequence>MRSRALVSRRALLGAGALAAVAWPLPAARTVAGCAEWGARVPAEQPEVVPRRPERVLVHHTATENVGDTSERHAFELARFFQRLHTDDRGWGDTGQHFTISRGGRVLEGRHGSLAALRSGDRLVEGAHCPGQNRTSVGIENEGTYVTETPPAAQWDALVWMCARVCRQYDIPPTEIHGHRDFYGDTVCPGDAFYALLPRLRADVALAL</sequence>
<feature type="domain" description="Peptidoglycan recognition protein family" evidence="4">
    <location>
        <begin position="29"/>
        <end position="183"/>
    </location>
</feature>
<dbReference type="PROSITE" id="PS51318">
    <property type="entry name" value="TAT"/>
    <property type="match status" value="1"/>
</dbReference>
<evidence type="ECO:0000256" key="1">
    <source>
        <dbReference type="ARBA" id="ARBA00007553"/>
    </source>
</evidence>
<reference evidence="5 6" key="1">
    <citation type="journal article" date="2019" name="Int. J. Syst. Evol. Microbiol.">
        <title>The Global Catalogue of Microorganisms (GCM) 10K type strain sequencing project: providing services to taxonomists for standard genome sequencing and annotation.</title>
        <authorList>
            <consortium name="The Broad Institute Genomics Platform"/>
            <consortium name="The Broad Institute Genome Sequencing Center for Infectious Disease"/>
            <person name="Wu L."/>
            <person name="Ma J."/>
        </authorList>
    </citation>
    <scope>NUCLEOTIDE SEQUENCE [LARGE SCALE GENOMIC DNA]</scope>
    <source>
        <strain evidence="5 6">JCM 3380</strain>
    </source>
</reference>
<dbReference type="SUPFAM" id="SSF55846">
    <property type="entry name" value="N-acetylmuramoyl-L-alanine amidase-like"/>
    <property type="match status" value="1"/>
</dbReference>
<keyword evidence="6" id="KW-1185">Reference proteome</keyword>
<dbReference type="InterPro" id="IPR015510">
    <property type="entry name" value="PGRP"/>
</dbReference>
<feature type="signal peptide" evidence="2">
    <location>
        <begin position="1"/>
        <end position="27"/>
    </location>
</feature>
<evidence type="ECO:0000259" key="3">
    <source>
        <dbReference type="SMART" id="SM00644"/>
    </source>
</evidence>
<keyword evidence="2" id="KW-0732">Signal</keyword>
<evidence type="ECO:0000313" key="6">
    <source>
        <dbReference type="Proteomes" id="UP001500416"/>
    </source>
</evidence>
<proteinExistence type="inferred from homology"/>
<name>A0ABN0TXC8_9PSEU</name>
<dbReference type="InterPro" id="IPR006311">
    <property type="entry name" value="TAT_signal"/>
</dbReference>
<dbReference type="InterPro" id="IPR002502">
    <property type="entry name" value="Amidase_domain"/>
</dbReference>
<comment type="caution">
    <text evidence="5">The sequence shown here is derived from an EMBL/GenBank/DDBJ whole genome shotgun (WGS) entry which is preliminary data.</text>
</comment>
<dbReference type="EMBL" id="BAAABU010000006">
    <property type="protein sequence ID" value="GAA0232555.1"/>
    <property type="molecule type" value="Genomic_DNA"/>
</dbReference>
<dbReference type="Proteomes" id="UP001500416">
    <property type="component" value="Unassembled WGS sequence"/>
</dbReference>
<dbReference type="SMART" id="SM00701">
    <property type="entry name" value="PGRP"/>
    <property type="match status" value="1"/>
</dbReference>
<comment type="similarity">
    <text evidence="1">Belongs to the N-acetylmuramoyl-L-alanine amidase 2 family.</text>
</comment>
<evidence type="ECO:0000256" key="2">
    <source>
        <dbReference type="SAM" id="SignalP"/>
    </source>
</evidence>
<dbReference type="Gene3D" id="3.40.80.10">
    <property type="entry name" value="Peptidoglycan recognition protein-like"/>
    <property type="match status" value="1"/>
</dbReference>
<feature type="chain" id="PRO_5046333067" evidence="2">
    <location>
        <begin position="28"/>
        <end position="208"/>
    </location>
</feature>
<feature type="domain" description="N-acetylmuramoyl-L-alanine amidase" evidence="3">
    <location>
        <begin position="41"/>
        <end position="190"/>
    </location>
</feature>